<reference evidence="2" key="1">
    <citation type="journal article" date="2019" name="Nat. Commun.">
        <title>Expansion of phycobilisome linker gene families in mesophilic red algae.</title>
        <authorList>
            <person name="Lee J."/>
            <person name="Kim D."/>
            <person name="Bhattacharya D."/>
            <person name="Yoon H.S."/>
        </authorList>
    </citation>
    <scope>NUCLEOTIDE SEQUENCE [LARGE SCALE GENOMIC DNA]</scope>
    <source>
        <strain evidence="2">CCMP 1328</strain>
    </source>
</reference>
<comment type="caution">
    <text evidence="1">The sequence shown here is derived from an EMBL/GenBank/DDBJ whole genome shotgun (WGS) entry which is preliminary data.</text>
</comment>
<keyword evidence="2" id="KW-1185">Reference proteome</keyword>
<dbReference type="InterPro" id="IPR011990">
    <property type="entry name" value="TPR-like_helical_dom_sf"/>
</dbReference>
<dbReference type="AlphaFoldDB" id="A0A5J4YMZ4"/>
<evidence type="ECO:0008006" key="3">
    <source>
        <dbReference type="Google" id="ProtNLM"/>
    </source>
</evidence>
<name>A0A5J4YMZ4_PORPP</name>
<evidence type="ECO:0000313" key="2">
    <source>
        <dbReference type="Proteomes" id="UP000324585"/>
    </source>
</evidence>
<dbReference type="Gene3D" id="1.25.40.10">
    <property type="entry name" value="Tetratricopeptide repeat domain"/>
    <property type="match status" value="1"/>
</dbReference>
<gene>
    <name evidence="1" type="ORF">FVE85_3471</name>
</gene>
<dbReference type="EMBL" id="VRMN01000010">
    <property type="protein sequence ID" value="KAA8492033.1"/>
    <property type="molecule type" value="Genomic_DNA"/>
</dbReference>
<accession>A0A5J4YMZ4</accession>
<protein>
    <recommendedName>
        <fullName evidence="3">Pentatricopeptide repeat-containing protein</fullName>
    </recommendedName>
</protein>
<evidence type="ECO:0000313" key="1">
    <source>
        <dbReference type="EMBL" id="KAA8492033.1"/>
    </source>
</evidence>
<proteinExistence type="predicted"/>
<sequence>MSSPTLCARDVALYRRLARVVLRRSLCERWTVALYDTGFDMESHPFPHAGRAVASAAHQKGTRKAICTGTSTPPQAGNADLKSADVNECGRRGGIGQSPKVQTQELNRKLQTALQGDAQMAGLDRMPERMFYQSGVRGPRASLVCGVRVLQRARAQSVLLDSHVIMHILELARPCGKINVVFAVVRLVCMQQHKNAFDLKGSARSGARIQVRAARERFSVIDAIAMDTLLRFFTLNKQNRLAAEVWKMMKARAFAAIPSRHISASILSQGAWISMVTENATEAGWIFRKLMELGVRPHARTLDLLTLTCARAGACEDACTLIRWTCRLGYSLNEKTLFAFIRAAQTTASGQALGELLIPFGYVLLEAERLCTTKRQRTLLMRAYFEALYYAASGEQLADEHVHDAADFAERVESWTTKDSELSSYCVYLFCQADRLDDALRVARDNHRRANGAGVRTDGKVPGQMHAFAYDAVILLSIQQNRLPEAMTLVIGRSVDSIMDARLAVFASKCYIDRLSRLEQLDLCAEVLDAFVQKFAAYLGEAGRSVEAILMFQKLQPPHDESTSSDSKEGQCTTRVSFTELVDFMEAYLATSDDGVRSKIEEDVATVLAELQGSSLLNRTND</sequence>
<dbReference type="Proteomes" id="UP000324585">
    <property type="component" value="Unassembled WGS sequence"/>
</dbReference>
<organism evidence="1 2">
    <name type="scientific">Porphyridium purpureum</name>
    <name type="common">Red alga</name>
    <name type="synonym">Porphyridium cruentum</name>
    <dbReference type="NCBI Taxonomy" id="35688"/>
    <lineage>
        <taxon>Eukaryota</taxon>
        <taxon>Rhodophyta</taxon>
        <taxon>Bangiophyceae</taxon>
        <taxon>Porphyridiales</taxon>
        <taxon>Porphyridiaceae</taxon>
        <taxon>Porphyridium</taxon>
    </lineage>
</organism>